<name>A0AAD2K7N3_9AGAR</name>
<keyword evidence="4" id="KW-0472">Membrane</keyword>
<dbReference type="EMBL" id="CAVNYO010000466">
    <property type="protein sequence ID" value="CAK5283242.1"/>
    <property type="molecule type" value="Genomic_DNA"/>
</dbReference>
<keyword evidence="3" id="KW-1133">Transmembrane helix</keyword>
<dbReference type="AlphaFoldDB" id="A0AAD2K7N3"/>
<accession>A0AAD2K7N3</accession>
<comment type="caution">
    <text evidence="6">The sequence shown here is derived from an EMBL/GenBank/DDBJ whole genome shotgun (WGS) entry which is preliminary data.</text>
</comment>
<evidence type="ECO:0000259" key="5">
    <source>
        <dbReference type="Pfam" id="PF13813"/>
    </source>
</evidence>
<evidence type="ECO:0000313" key="6">
    <source>
        <dbReference type="EMBL" id="CAK5283242.1"/>
    </source>
</evidence>
<comment type="subcellular location">
    <subcellularLocation>
        <location evidence="1">Membrane</location>
        <topology evidence="1">Multi-pass membrane protein</topology>
    </subcellularLocation>
</comment>
<evidence type="ECO:0000256" key="2">
    <source>
        <dbReference type="ARBA" id="ARBA00022692"/>
    </source>
</evidence>
<gene>
    <name evidence="6" type="ORF">MYCIT1_LOCUS35631</name>
</gene>
<dbReference type="Pfam" id="PF13813">
    <property type="entry name" value="MBOAT_2"/>
    <property type="match status" value="1"/>
</dbReference>
<sequence>MGWILVSIVSVNMRVSGPEEWPPMFAGPAEACSIRRFWGCAWHQSFRRSVSSHGKAGSAALGLNQGTWASSYTELYIAFFVSGLVHYAADVQALNAWHGGSMYFFLA</sequence>
<keyword evidence="7" id="KW-1185">Reference proteome</keyword>
<dbReference type="InterPro" id="IPR032805">
    <property type="entry name" value="Wax_synthase_dom"/>
</dbReference>
<evidence type="ECO:0000256" key="3">
    <source>
        <dbReference type="ARBA" id="ARBA00022989"/>
    </source>
</evidence>
<keyword evidence="2" id="KW-0812">Transmembrane</keyword>
<dbReference type="Proteomes" id="UP001295794">
    <property type="component" value="Unassembled WGS sequence"/>
</dbReference>
<evidence type="ECO:0000256" key="4">
    <source>
        <dbReference type="ARBA" id="ARBA00023136"/>
    </source>
</evidence>
<evidence type="ECO:0000313" key="7">
    <source>
        <dbReference type="Proteomes" id="UP001295794"/>
    </source>
</evidence>
<dbReference type="GO" id="GO:0016020">
    <property type="term" value="C:membrane"/>
    <property type="evidence" value="ECO:0007669"/>
    <property type="project" value="UniProtKB-SubCell"/>
</dbReference>
<feature type="domain" description="Wax synthase" evidence="5">
    <location>
        <begin position="21"/>
        <end position="106"/>
    </location>
</feature>
<evidence type="ECO:0000256" key="1">
    <source>
        <dbReference type="ARBA" id="ARBA00004141"/>
    </source>
</evidence>
<proteinExistence type="predicted"/>
<organism evidence="6 7">
    <name type="scientific">Mycena citricolor</name>
    <dbReference type="NCBI Taxonomy" id="2018698"/>
    <lineage>
        <taxon>Eukaryota</taxon>
        <taxon>Fungi</taxon>
        <taxon>Dikarya</taxon>
        <taxon>Basidiomycota</taxon>
        <taxon>Agaricomycotina</taxon>
        <taxon>Agaricomycetes</taxon>
        <taxon>Agaricomycetidae</taxon>
        <taxon>Agaricales</taxon>
        <taxon>Marasmiineae</taxon>
        <taxon>Mycenaceae</taxon>
        <taxon>Mycena</taxon>
    </lineage>
</organism>
<reference evidence="6" key="1">
    <citation type="submission" date="2023-11" db="EMBL/GenBank/DDBJ databases">
        <authorList>
            <person name="De Vega J J."/>
            <person name="De Vega J J."/>
        </authorList>
    </citation>
    <scope>NUCLEOTIDE SEQUENCE</scope>
</reference>
<protein>
    <recommendedName>
        <fullName evidence="5">Wax synthase domain-containing protein</fullName>
    </recommendedName>
</protein>